<keyword evidence="3" id="KW-1185">Reference proteome</keyword>
<sequence>MQIIIRACAVMLTLAVTVVACSKSNNSSGGGGSVNSCDGVSAKFSANVLPLIQTKCAINSGCHASGSVNTGGVLTTHAQISAKAAAIKSAVNAGTMPQTGSLTSAEKAIIACWVDGGALNN</sequence>
<dbReference type="AlphaFoldDB" id="A0A6I6G6T7"/>
<keyword evidence="1" id="KW-0732">Signal</keyword>
<accession>A0A6I6G6T7</accession>
<dbReference type="Proteomes" id="UP000426027">
    <property type="component" value="Chromosome"/>
</dbReference>
<dbReference type="KEGG" id="fls:GLV81_02690"/>
<evidence type="ECO:0008006" key="4">
    <source>
        <dbReference type="Google" id="ProtNLM"/>
    </source>
</evidence>
<dbReference type="EMBL" id="CP046566">
    <property type="protein sequence ID" value="QGW27153.1"/>
    <property type="molecule type" value="Genomic_DNA"/>
</dbReference>
<feature type="chain" id="PRO_5026171305" description="Cytochrome c" evidence="1">
    <location>
        <begin position="21"/>
        <end position="121"/>
    </location>
</feature>
<evidence type="ECO:0000256" key="1">
    <source>
        <dbReference type="SAM" id="SignalP"/>
    </source>
</evidence>
<dbReference type="RefSeq" id="WP_157476626.1">
    <property type="nucleotide sequence ID" value="NZ_CP046566.1"/>
</dbReference>
<name>A0A6I6G6T7_9BACT</name>
<reference evidence="2 3" key="1">
    <citation type="submission" date="2019-11" db="EMBL/GenBank/DDBJ databases">
        <authorList>
            <person name="Im W.T."/>
        </authorList>
    </citation>
    <scope>NUCLEOTIDE SEQUENCE [LARGE SCALE GENOMIC DNA]</scope>
    <source>
        <strain evidence="2 3">SB-02</strain>
    </source>
</reference>
<proteinExistence type="predicted"/>
<organism evidence="2 3">
    <name type="scientific">Phnomibacter ginsenosidimutans</name>
    <dbReference type="NCBI Taxonomy" id="2676868"/>
    <lineage>
        <taxon>Bacteria</taxon>
        <taxon>Pseudomonadati</taxon>
        <taxon>Bacteroidota</taxon>
        <taxon>Chitinophagia</taxon>
        <taxon>Chitinophagales</taxon>
        <taxon>Chitinophagaceae</taxon>
        <taxon>Phnomibacter</taxon>
    </lineage>
</organism>
<gene>
    <name evidence="2" type="ORF">GLV81_02690</name>
</gene>
<dbReference type="PROSITE" id="PS51257">
    <property type="entry name" value="PROKAR_LIPOPROTEIN"/>
    <property type="match status" value="1"/>
</dbReference>
<evidence type="ECO:0000313" key="3">
    <source>
        <dbReference type="Proteomes" id="UP000426027"/>
    </source>
</evidence>
<evidence type="ECO:0000313" key="2">
    <source>
        <dbReference type="EMBL" id="QGW27153.1"/>
    </source>
</evidence>
<protein>
    <recommendedName>
        <fullName evidence="4">Cytochrome c</fullName>
    </recommendedName>
</protein>
<feature type="signal peptide" evidence="1">
    <location>
        <begin position="1"/>
        <end position="20"/>
    </location>
</feature>